<accession>Q025U5</accession>
<feature type="domain" description="Aminotransferase class I/classII large" evidence="6">
    <location>
        <begin position="35"/>
        <end position="382"/>
    </location>
</feature>
<keyword evidence="4 7" id="KW-0808">Transferase</keyword>
<evidence type="ECO:0000256" key="2">
    <source>
        <dbReference type="ARBA" id="ARBA00007441"/>
    </source>
</evidence>
<dbReference type="Pfam" id="PF00155">
    <property type="entry name" value="Aminotran_1_2"/>
    <property type="match status" value="1"/>
</dbReference>
<dbReference type="GO" id="GO:0030170">
    <property type="term" value="F:pyridoxal phosphate binding"/>
    <property type="evidence" value="ECO:0007669"/>
    <property type="project" value="InterPro"/>
</dbReference>
<dbReference type="GO" id="GO:0006520">
    <property type="term" value="P:amino acid metabolic process"/>
    <property type="evidence" value="ECO:0007669"/>
    <property type="project" value="InterPro"/>
</dbReference>
<comment type="cofactor">
    <cofactor evidence="1">
        <name>pyridoxal 5'-phosphate</name>
        <dbReference type="ChEBI" id="CHEBI:597326"/>
    </cofactor>
</comment>
<sequence length="393" mass="43274" precursor="true">MPTLASSVEIVPRSRIRELAEIAMTMDGVLRLYFGESNLPTPEYIKQAAVRALADGFTFYTENAGLPSLRRALAANYERLHGVTLDPGSEIVVTASGVQALNLGIRCVLNPGDEAIALTPAWPNGSSSIMMANAAVRQIPHPLCGERYRVDFDALEAAVTPRTRLLLYTSPSNPLGWVATGEEQQGLLDFARRHNLWLMADEVYDRLYYAGERLGDPVPSILQRATREDAVMVVHSFSKSYCMTGWRVGWLVARRDLAAKATQLNEFIISHAPTFAQKAAETALAEGEPELARMLERLKENRDLCLEALRGLPGITVPKPDGAFYLFPRVEGMTDSFGFCRGLLEETRVGLAPGVAFGEGGEGSFRICYAAERSILEPAMERLTKFLRKGAHR</sequence>
<dbReference type="SUPFAM" id="SSF53383">
    <property type="entry name" value="PLP-dependent transferases"/>
    <property type="match status" value="1"/>
</dbReference>
<comment type="similarity">
    <text evidence="2">Belongs to the class-I pyridoxal-phosphate-dependent aminotransferase family.</text>
</comment>
<protein>
    <submittedName>
        <fullName evidence="7">Aminotransferase</fullName>
        <ecNumber evidence="7">2.6.1.-</ecNumber>
    </submittedName>
</protein>
<dbReference type="Gene3D" id="3.90.1150.10">
    <property type="entry name" value="Aspartate Aminotransferase, domain 1"/>
    <property type="match status" value="1"/>
</dbReference>
<dbReference type="eggNOG" id="COG0436">
    <property type="taxonomic scope" value="Bacteria"/>
</dbReference>
<dbReference type="AlphaFoldDB" id="Q025U5"/>
<dbReference type="NCBIfam" id="NF004770">
    <property type="entry name" value="PRK06108.1"/>
    <property type="match status" value="1"/>
</dbReference>
<dbReference type="HOGENOM" id="CLU_017584_4_3_0"/>
<dbReference type="STRING" id="234267.Acid_2234"/>
<dbReference type="InParanoid" id="Q025U5"/>
<proteinExistence type="inferred from homology"/>
<evidence type="ECO:0000313" key="7">
    <source>
        <dbReference type="EMBL" id="ABJ83224.1"/>
    </source>
</evidence>
<gene>
    <name evidence="7" type="ordered locus">Acid_2234</name>
</gene>
<dbReference type="InterPro" id="IPR015424">
    <property type="entry name" value="PyrdxlP-dep_Trfase"/>
</dbReference>
<dbReference type="KEGG" id="sus:Acid_2234"/>
<dbReference type="CDD" id="cd00609">
    <property type="entry name" value="AAT_like"/>
    <property type="match status" value="1"/>
</dbReference>
<dbReference type="EC" id="2.6.1.-" evidence="7"/>
<keyword evidence="5" id="KW-0663">Pyridoxal phosphate</keyword>
<evidence type="ECO:0000256" key="4">
    <source>
        <dbReference type="ARBA" id="ARBA00022679"/>
    </source>
</evidence>
<keyword evidence="3 7" id="KW-0032">Aminotransferase</keyword>
<organism evidence="7">
    <name type="scientific">Solibacter usitatus (strain Ellin6076)</name>
    <dbReference type="NCBI Taxonomy" id="234267"/>
    <lineage>
        <taxon>Bacteria</taxon>
        <taxon>Pseudomonadati</taxon>
        <taxon>Acidobacteriota</taxon>
        <taxon>Terriglobia</taxon>
        <taxon>Bryobacterales</taxon>
        <taxon>Solibacteraceae</taxon>
        <taxon>Candidatus Solibacter</taxon>
    </lineage>
</organism>
<name>Q025U5_SOLUE</name>
<evidence type="ECO:0000256" key="5">
    <source>
        <dbReference type="ARBA" id="ARBA00022898"/>
    </source>
</evidence>
<dbReference type="PANTHER" id="PTHR46383">
    <property type="entry name" value="ASPARTATE AMINOTRANSFERASE"/>
    <property type="match status" value="1"/>
</dbReference>
<dbReference type="InterPro" id="IPR004839">
    <property type="entry name" value="Aminotransferase_I/II_large"/>
</dbReference>
<dbReference type="GO" id="GO:0008483">
    <property type="term" value="F:transaminase activity"/>
    <property type="evidence" value="ECO:0007669"/>
    <property type="project" value="UniProtKB-KW"/>
</dbReference>
<dbReference type="InterPro" id="IPR050596">
    <property type="entry name" value="AspAT/PAT-like"/>
</dbReference>
<dbReference type="InterPro" id="IPR015421">
    <property type="entry name" value="PyrdxlP-dep_Trfase_major"/>
</dbReference>
<evidence type="ECO:0000259" key="6">
    <source>
        <dbReference type="Pfam" id="PF00155"/>
    </source>
</evidence>
<evidence type="ECO:0000256" key="3">
    <source>
        <dbReference type="ARBA" id="ARBA00022576"/>
    </source>
</evidence>
<dbReference type="Gene3D" id="3.40.640.10">
    <property type="entry name" value="Type I PLP-dependent aspartate aminotransferase-like (Major domain)"/>
    <property type="match status" value="1"/>
</dbReference>
<evidence type="ECO:0000256" key="1">
    <source>
        <dbReference type="ARBA" id="ARBA00001933"/>
    </source>
</evidence>
<reference evidence="7" key="1">
    <citation type="submission" date="2006-10" db="EMBL/GenBank/DDBJ databases">
        <title>Complete sequence of Solibacter usitatus Ellin6076.</title>
        <authorList>
            <consortium name="US DOE Joint Genome Institute"/>
            <person name="Copeland A."/>
            <person name="Lucas S."/>
            <person name="Lapidus A."/>
            <person name="Barry K."/>
            <person name="Detter J.C."/>
            <person name="Glavina del Rio T."/>
            <person name="Hammon N."/>
            <person name="Israni S."/>
            <person name="Dalin E."/>
            <person name="Tice H."/>
            <person name="Pitluck S."/>
            <person name="Thompson L.S."/>
            <person name="Brettin T."/>
            <person name="Bruce D."/>
            <person name="Han C."/>
            <person name="Tapia R."/>
            <person name="Gilna P."/>
            <person name="Schmutz J."/>
            <person name="Larimer F."/>
            <person name="Land M."/>
            <person name="Hauser L."/>
            <person name="Kyrpides N."/>
            <person name="Mikhailova N."/>
            <person name="Janssen P.H."/>
            <person name="Kuske C.R."/>
            <person name="Richardson P."/>
        </authorList>
    </citation>
    <scope>NUCLEOTIDE SEQUENCE</scope>
    <source>
        <strain evidence="7">Ellin6076</strain>
    </source>
</reference>
<dbReference type="InterPro" id="IPR015422">
    <property type="entry name" value="PyrdxlP-dep_Trfase_small"/>
</dbReference>
<dbReference type="OrthoDB" id="9802328at2"/>
<dbReference type="EMBL" id="CP000473">
    <property type="protein sequence ID" value="ABJ83224.1"/>
    <property type="molecule type" value="Genomic_DNA"/>
</dbReference>